<dbReference type="Gene3D" id="3.90.1530.10">
    <property type="entry name" value="Conserved hypothetical protein from pyrococcus furiosus pfu- 392566-001, ParB domain"/>
    <property type="match status" value="1"/>
</dbReference>
<name>A0A6P1XZS8_9SPIR</name>
<dbReference type="SUPFAM" id="SSF110849">
    <property type="entry name" value="ParB/Sulfiredoxin"/>
    <property type="match status" value="1"/>
</dbReference>
<dbReference type="RefSeq" id="WP_162663115.1">
    <property type="nucleotide sequence ID" value="NZ_CP048020.1"/>
</dbReference>
<reference evidence="2 3" key="1">
    <citation type="submission" date="2020-01" db="EMBL/GenBank/DDBJ databases">
        <title>Complete genome sequence of a human oral phylogroup 1 Treponema sp. strain ATCC 700766, originally isolated from periodontitis dental plaque.</title>
        <authorList>
            <person name="Chan Y."/>
            <person name="Huo Y.-B."/>
            <person name="Yu X.-L."/>
            <person name="Zeng H."/>
            <person name="Leung W.-K."/>
            <person name="Watt R.M."/>
        </authorList>
    </citation>
    <scope>NUCLEOTIDE SEQUENCE [LARGE SCALE GENOMIC DNA]</scope>
    <source>
        <strain evidence="2 3">OMZ 804</strain>
    </source>
</reference>
<dbReference type="PANTHER" id="PTHR33375:SF1">
    <property type="entry name" value="CHROMOSOME-PARTITIONING PROTEIN PARB-RELATED"/>
    <property type="match status" value="1"/>
</dbReference>
<dbReference type="InterPro" id="IPR003115">
    <property type="entry name" value="ParB_N"/>
</dbReference>
<dbReference type="KEGG" id="trz:GWP43_04770"/>
<dbReference type="PANTHER" id="PTHR33375">
    <property type="entry name" value="CHROMOSOME-PARTITIONING PROTEIN PARB-RELATED"/>
    <property type="match status" value="1"/>
</dbReference>
<dbReference type="Proteomes" id="UP000464374">
    <property type="component" value="Chromosome"/>
</dbReference>
<dbReference type="EMBL" id="CP048020">
    <property type="protein sequence ID" value="QHX42875.1"/>
    <property type="molecule type" value="Genomic_DNA"/>
</dbReference>
<dbReference type="GO" id="GO:0005694">
    <property type="term" value="C:chromosome"/>
    <property type="evidence" value="ECO:0007669"/>
    <property type="project" value="TreeGrafter"/>
</dbReference>
<dbReference type="GO" id="GO:0007059">
    <property type="term" value="P:chromosome segregation"/>
    <property type="evidence" value="ECO:0007669"/>
    <property type="project" value="TreeGrafter"/>
</dbReference>
<dbReference type="SMART" id="SM00470">
    <property type="entry name" value="ParB"/>
    <property type="match status" value="1"/>
</dbReference>
<dbReference type="InterPro" id="IPR036086">
    <property type="entry name" value="ParB/Sulfiredoxin_sf"/>
</dbReference>
<gene>
    <name evidence="2" type="ORF">GWP43_04770</name>
</gene>
<evidence type="ECO:0000313" key="2">
    <source>
        <dbReference type="EMBL" id="QHX42875.1"/>
    </source>
</evidence>
<dbReference type="AlphaFoldDB" id="A0A6P1XZS8"/>
<dbReference type="GO" id="GO:0045881">
    <property type="term" value="P:positive regulation of sporulation resulting in formation of a cellular spore"/>
    <property type="evidence" value="ECO:0007669"/>
    <property type="project" value="TreeGrafter"/>
</dbReference>
<dbReference type="CDD" id="cd16402">
    <property type="entry name" value="ParB_N_like_MT"/>
    <property type="match status" value="1"/>
</dbReference>
<protein>
    <submittedName>
        <fullName evidence="2">ParB N-terminal domain-containing protein</fullName>
    </submittedName>
</protein>
<dbReference type="Pfam" id="PF02195">
    <property type="entry name" value="ParB_N"/>
    <property type="match status" value="1"/>
</dbReference>
<accession>A0A6P1XZS8</accession>
<feature type="domain" description="ParB-like N-terminal" evidence="1">
    <location>
        <begin position="4"/>
        <end position="89"/>
    </location>
</feature>
<evidence type="ECO:0000313" key="3">
    <source>
        <dbReference type="Proteomes" id="UP000464374"/>
    </source>
</evidence>
<proteinExistence type="predicted"/>
<sequence>MRLEIINIQAIKPYENNPRKNERAVEKVAESIRLFGFKNPVILDKNNVIVCGHTRVKAAEKLGIIDIPCLYADDLTEDEIKAFRLIDNKTSEYSQWDFDKLGLEWNEDIADMLEGFDFNIGNVDDYSFAEMDINENGLEVKKKAKQGGGKRKIPLTEEEYNALNKQIDDYIGENGVVFGFIRSLLK</sequence>
<evidence type="ECO:0000259" key="1">
    <source>
        <dbReference type="SMART" id="SM00470"/>
    </source>
</evidence>
<organism evidence="2 3">
    <name type="scientific">Treponema vincentii</name>
    <dbReference type="NCBI Taxonomy" id="69710"/>
    <lineage>
        <taxon>Bacteria</taxon>
        <taxon>Pseudomonadati</taxon>
        <taxon>Spirochaetota</taxon>
        <taxon>Spirochaetia</taxon>
        <taxon>Spirochaetales</taxon>
        <taxon>Treponemataceae</taxon>
        <taxon>Treponema</taxon>
    </lineage>
</organism>
<dbReference type="InterPro" id="IPR050336">
    <property type="entry name" value="Chromosome_partition/occlusion"/>
</dbReference>